<keyword evidence="2" id="KW-1185">Reference proteome</keyword>
<reference evidence="2" key="1">
    <citation type="journal article" date="2023" name="Front. Plant Sci.">
        <title>Chromosomal-level genome assembly of Melastoma candidum provides insights into trichome evolution.</title>
        <authorList>
            <person name="Zhong Y."/>
            <person name="Wu W."/>
            <person name="Sun C."/>
            <person name="Zou P."/>
            <person name="Liu Y."/>
            <person name="Dai S."/>
            <person name="Zhou R."/>
        </authorList>
    </citation>
    <scope>NUCLEOTIDE SEQUENCE [LARGE SCALE GENOMIC DNA]</scope>
</reference>
<dbReference type="EMBL" id="CM042881">
    <property type="protein sequence ID" value="KAI4384413.1"/>
    <property type="molecule type" value="Genomic_DNA"/>
</dbReference>
<evidence type="ECO:0000313" key="2">
    <source>
        <dbReference type="Proteomes" id="UP001057402"/>
    </source>
</evidence>
<gene>
    <name evidence="1" type="ORF">MLD38_002577</name>
</gene>
<evidence type="ECO:0000313" key="1">
    <source>
        <dbReference type="EMBL" id="KAI4384413.1"/>
    </source>
</evidence>
<sequence>MESHHVAAGSRGFGRWGSAEFRRPPGHRKQGGWHMFPEEPGHGYIPSRSTDQLMEEETGRRSSFRVDGKYNRIYRDHGASFGQRDWKGGNSWEDGNGRPIDVCSSQRSVDGFPHTSSRHIFPDEPGHSYMRSRSADKLVDEENGRRSTFRGDGKYSRNYRDNRASFGQRDWKGPNSWENSNGRPVDVLPQATCRPVLVEDPSHCYMPSRSAEKLMEEDSGRRSTFRENGKYNRSYRENKGSFGHRVWKGADTWETNSGRPVDVGNSQRSVDELTHTSSRHEQVEESGHGYIPSRSTDKLVDEEGGRRSTYRVDGKYNRNYRDNRGPFRQKYSKDAKSLENGSSKPTDVNEDQKPVEGLPHISVPQSDCGNACESLPGDTKEHEDVSNDGNASSTGQKCEKDSSLTMMDWKPLKWSRSGSLSSRGSGLSHSSSSKSLGGMNSGEAKGGIVAKDDTPVTSPTGDAVACVTSGAPVEEMNSKKKPRLGWGEGLAKYEKKKVEGVDEDVPKQCELLHSVGGPSLASKSPMVTGVLECASPATPSSVGYSSSPGLEEKSFPKNSSGHSEFIDICPSPAPRKHDLFEGFSFHLENMDASSIANLGFSLIEMLQSDDPLLAESGFMRSPALKKAVFMEKRCGEST</sequence>
<protein>
    <submittedName>
        <fullName evidence="1">Uncharacterized protein</fullName>
    </submittedName>
</protein>
<name>A0ACB9S1A9_9MYRT</name>
<comment type="caution">
    <text evidence="1">The sequence shown here is derived from an EMBL/GenBank/DDBJ whole genome shotgun (WGS) entry which is preliminary data.</text>
</comment>
<proteinExistence type="predicted"/>
<accession>A0ACB9S1A9</accession>
<organism evidence="1 2">
    <name type="scientific">Melastoma candidum</name>
    <dbReference type="NCBI Taxonomy" id="119954"/>
    <lineage>
        <taxon>Eukaryota</taxon>
        <taxon>Viridiplantae</taxon>
        <taxon>Streptophyta</taxon>
        <taxon>Embryophyta</taxon>
        <taxon>Tracheophyta</taxon>
        <taxon>Spermatophyta</taxon>
        <taxon>Magnoliopsida</taxon>
        <taxon>eudicotyledons</taxon>
        <taxon>Gunneridae</taxon>
        <taxon>Pentapetalae</taxon>
        <taxon>rosids</taxon>
        <taxon>malvids</taxon>
        <taxon>Myrtales</taxon>
        <taxon>Melastomataceae</taxon>
        <taxon>Melastomatoideae</taxon>
        <taxon>Melastomateae</taxon>
        <taxon>Melastoma</taxon>
    </lineage>
</organism>
<dbReference type="Proteomes" id="UP001057402">
    <property type="component" value="Chromosome 2"/>
</dbReference>